<feature type="signal peptide" evidence="2">
    <location>
        <begin position="1"/>
        <end position="18"/>
    </location>
</feature>
<evidence type="ECO:0000313" key="4">
    <source>
        <dbReference type="Proteomes" id="UP000019376"/>
    </source>
</evidence>
<reference evidence="3 4" key="1">
    <citation type="journal article" date="2013" name="PLoS ONE">
        <title>Genomic and secretomic analyses reveal unique features of the lignocellulolytic enzyme system of Penicillium decumbens.</title>
        <authorList>
            <person name="Liu G."/>
            <person name="Zhang L."/>
            <person name="Wei X."/>
            <person name="Zou G."/>
            <person name="Qin Y."/>
            <person name="Ma L."/>
            <person name="Li J."/>
            <person name="Zheng H."/>
            <person name="Wang S."/>
            <person name="Wang C."/>
            <person name="Xun L."/>
            <person name="Zhao G.-P."/>
            <person name="Zhou Z."/>
            <person name="Qu Y."/>
        </authorList>
    </citation>
    <scope>NUCLEOTIDE SEQUENCE [LARGE SCALE GENOMIC DNA]</scope>
    <source>
        <strain evidence="4">114-2 / CGMCC 5302</strain>
    </source>
</reference>
<protein>
    <recommendedName>
        <fullName evidence="5">GPI anchored protein</fullName>
    </recommendedName>
</protein>
<evidence type="ECO:0000256" key="2">
    <source>
        <dbReference type="SAM" id="SignalP"/>
    </source>
</evidence>
<name>S8BB55_PENO1</name>
<feature type="chain" id="PRO_5004561242" description="GPI anchored protein" evidence="2">
    <location>
        <begin position="19"/>
        <end position="462"/>
    </location>
</feature>
<dbReference type="STRING" id="933388.S8BB55"/>
<keyword evidence="4" id="KW-1185">Reference proteome</keyword>
<dbReference type="Proteomes" id="UP000019376">
    <property type="component" value="Unassembled WGS sequence"/>
</dbReference>
<keyword evidence="2" id="KW-0732">Signal</keyword>
<gene>
    <name evidence="3" type="ORF">PDE_07056</name>
</gene>
<evidence type="ECO:0000313" key="3">
    <source>
        <dbReference type="EMBL" id="EPS32097.1"/>
    </source>
</evidence>
<dbReference type="PhylomeDB" id="S8BB55"/>
<evidence type="ECO:0008006" key="5">
    <source>
        <dbReference type="Google" id="ProtNLM"/>
    </source>
</evidence>
<accession>S8BB55</accession>
<dbReference type="HOGENOM" id="CLU_044725_0_0_1"/>
<dbReference type="AlphaFoldDB" id="S8BB55"/>
<dbReference type="EMBL" id="KB644414">
    <property type="protein sequence ID" value="EPS32097.1"/>
    <property type="molecule type" value="Genomic_DNA"/>
</dbReference>
<proteinExistence type="predicted"/>
<dbReference type="PANTHER" id="PTHR39599:SF2">
    <property type="entry name" value="ANCHORED PROTEIN, PUTATIVE (AFU_ORTHOLOGUE AFUA_1G09650)-RELATED"/>
    <property type="match status" value="1"/>
</dbReference>
<dbReference type="eggNOG" id="ENOG502S5QM">
    <property type="taxonomic scope" value="Eukaryota"/>
</dbReference>
<sequence>MRVLAGLGACLVASIAHASENTSKTKAQQEESTSEILRRGADIEARLANEPIIGIRKMSTDPGEKFFPEYWHFGDSLDVPGQNDGLAGTDLAHFNTTARRENLLDTARSSFSPAQFLSRSFAYSPSVESAFGLKRSRILDSRDFKCPANTYSCTSIDRPDRCCSVGSACEIVPDTGAGDVGCCPSGQSCSGTIGSCQSGYTTCSQALGGGCCIPGYDCVEGGCAFISVVTVTVGASVTVSTVTHSTSQQTSETTSSTSISTSSSTSSSTTTVRTSTSSTAASTTTTESLIPPARGTSITSMTSSATSRVSVCPTGFYACSAVYHGGCCQTDRNCDTFSCPAIPSTTVTSDGRTIIIPVATPTATVPDAPSASEPSDSTGGSSGRCPGGWFKCADTAGGDCCPMGYACGMSMCTATGSVATTVAKEQPTMSRQSNAASGPELGGMMLGWKILGWMMLIKYIIL</sequence>
<feature type="compositionally biased region" description="Low complexity" evidence="1">
    <location>
        <begin position="242"/>
        <end position="288"/>
    </location>
</feature>
<feature type="compositionally biased region" description="Low complexity" evidence="1">
    <location>
        <begin position="361"/>
        <end position="377"/>
    </location>
</feature>
<dbReference type="PANTHER" id="PTHR39599">
    <property type="entry name" value="GPI-ANCHORED PROTEIN (EUROFUNG)-RELATED-RELATED"/>
    <property type="match status" value="1"/>
</dbReference>
<evidence type="ECO:0000256" key="1">
    <source>
        <dbReference type="SAM" id="MobiDB-lite"/>
    </source>
</evidence>
<organism evidence="3 4">
    <name type="scientific">Penicillium oxalicum (strain 114-2 / CGMCC 5302)</name>
    <name type="common">Penicillium decumbens</name>
    <dbReference type="NCBI Taxonomy" id="933388"/>
    <lineage>
        <taxon>Eukaryota</taxon>
        <taxon>Fungi</taxon>
        <taxon>Dikarya</taxon>
        <taxon>Ascomycota</taxon>
        <taxon>Pezizomycotina</taxon>
        <taxon>Eurotiomycetes</taxon>
        <taxon>Eurotiomycetidae</taxon>
        <taxon>Eurotiales</taxon>
        <taxon>Aspergillaceae</taxon>
        <taxon>Penicillium</taxon>
    </lineage>
</organism>
<feature type="region of interest" description="Disordered" evidence="1">
    <location>
        <begin position="242"/>
        <end position="301"/>
    </location>
</feature>
<feature type="region of interest" description="Disordered" evidence="1">
    <location>
        <begin position="361"/>
        <end position="383"/>
    </location>
</feature>
<dbReference type="OrthoDB" id="434783at2759"/>